<protein>
    <submittedName>
        <fullName evidence="1">Uncharacterized protein</fullName>
    </submittedName>
</protein>
<organism evidence="1 2">
    <name type="scientific">Russula earlei</name>
    <dbReference type="NCBI Taxonomy" id="71964"/>
    <lineage>
        <taxon>Eukaryota</taxon>
        <taxon>Fungi</taxon>
        <taxon>Dikarya</taxon>
        <taxon>Basidiomycota</taxon>
        <taxon>Agaricomycotina</taxon>
        <taxon>Agaricomycetes</taxon>
        <taxon>Russulales</taxon>
        <taxon>Russulaceae</taxon>
        <taxon>Russula</taxon>
    </lineage>
</organism>
<name>A0ACC0U5E5_9AGAM</name>
<dbReference type="EMBL" id="JAGFNK010000148">
    <property type="protein sequence ID" value="KAI9464794.1"/>
    <property type="molecule type" value="Genomic_DNA"/>
</dbReference>
<evidence type="ECO:0000313" key="2">
    <source>
        <dbReference type="Proteomes" id="UP001207468"/>
    </source>
</evidence>
<evidence type="ECO:0000313" key="1">
    <source>
        <dbReference type="EMBL" id="KAI9464794.1"/>
    </source>
</evidence>
<gene>
    <name evidence="1" type="ORF">F5148DRAFT_1150151</name>
</gene>
<reference evidence="1" key="1">
    <citation type="submission" date="2021-03" db="EMBL/GenBank/DDBJ databases">
        <title>Evolutionary priming and transition to the ectomycorrhizal habit in an iconic lineage of mushroom-forming fungi: is preadaptation a requirement?</title>
        <authorList>
            <consortium name="DOE Joint Genome Institute"/>
            <person name="Looney B.P."/>
            <person name="Miyauchi S."/>
            <person name="Morin E."/>
            <person name="Drula E."/>
            <person name="Courty P.E."/>
            <person name="Chicoki N."/>
            <person name="Fauchery L."/>
            <person name="Kohler A."/>
            <person name="Kuo A."/>
            <person name="LaButti K."/>
            <person name="Pangilinan J."/>
            <person name="Lipzen A."/>
            <person name="Riley R."/>
            <person name="Andreopoulos W."/>
            <person name="He G."/>
            <person name="Johnson J."/>
            <person name="Barry K.W."/>
            <person name="Grigoriev I.V."/>
            <person name="Nagy L."/>
            <person name="Hibbett D."/>
            <person name="Henrissat B."/>
            <person name="Matheny P.B."/>
            <person name="Labbe J."/>
            <person name="Martin A.F."/>
        </authorList>
    </citation>
    <scope>NUCLEOTIDE SEQUENCE</scope>
    <source>
        <strain evidence="1">BPL698</strain>
    </source>
</reference>
<keyword evidence="2" id="KW-1185">Reference proteome</keyword>
<dbReference type="Proteomes" id="UP001207468">
    <property type="component" value="Unassembled WGS sequence"/>
</dbReference>
<accession>A0ACC0U5E5</accession>
<proteinExistence type="predicted"/>
<comment type="caution">
    <text evidence="1">The sequence shown here is derived from an EMBL/GenBank/DDBJ whole genome shotgun (WGS) entry which is preliminary data.</text>
</comment>
<sequence>MPFLMPTWLLFQYVPYLPAILRANFYRGPRSPTQGLDRIKVALQLSLRIGFGRVVPGRGQREGIDFWGTDYAYLRQTSLRLMYEYRPVCNRIAKRALCRGHNVQELGTLQAGDPGITTNVRKELKPLFATPTPPDVVFHRNKSGSCSSEGHKVSELPMITEIGRVGVFGMMILRHAATLGQGRHVNYIRMMDGLHTQHLGACVFVSLLQFALTLFLSS</sequence>